<dbReference type="Gene3D" id="1.10.8.430">
    <property type="entry name" value="Helical domain of apoptotic protease-activating factors"/>
    <property type="match status" value="1"/>
</dbReference>
<dbReference type="SUPFAM" id="SSF52540">
    <property type="entry name" value="P-loop containing nucleoside triphosphate hydrolases"/>
    <property type="match status" value="1"/>
</dbReference>
<gene>
    <name evidence="11" type="ORF">ACJRO7_011368</name>
</gene>
<evidence type="ECO:0000259" key="8">
    <source>
        <dbReference type="Pfam" id="PF18052"/>
    </source>
</evidence>
<sequence length="1383" mass="157641">MPIAELFLGAFLQVLFDRLASRELFKFAQRERIDTLFKKWEKMLKSIKEVLNDAEDKQLTGCHEVKSWLEDLENLAYDIEDLLEEFTIESTKSKFKAEPGTSKAHSLLPSCCFTMSPRALMFNHKMRSEMGELDARLGKIIELKNGLGLRKNEGERLAYRQLGKPKRTTNLPEPCFVSREDEKREILKLLVREEDDRTCADLEVIAIVGMGGVGKTSLAQQVYNDAGVTHYFDVKKWVCVSDDFDVHAITKCILQKTNPSLPCNDKDLDWCQEKLKESLLGKKFLFILDDVWNEDYEEWSVLLKPFESGAKGKKIIVTTRNRKVALMADAQLITLELLSLDDCMTLFVSHTFGVQNSNHRPRFEALGLQIVEKCKGLPLAVKTVAGLLRTTVNPCDWEDILNSKIWNLSEGRNDIIPALKLSYLHLPSHLRRCFAYCAIFPKDYEIKHDELIHWWSAEGLLEGKGGKNRWNLGLNYFNELESRSLFQKSSTDGSRFLMHDLVNDLAKLVAGATHYGSGEFEFEGDQNNASLVRHASFIPNRRIVPEKFKIYHQMKRLRSFISLAKHSYPWICLSQKVLCDLLSKLKYLRVLSLSRYNISEVPDCIGDLSHLRHLNLSYTNIARLPKSIVGLYNIETLMLRGCESLIELPEDMEKLINIRFLDITDTPSLRAVPLYIANLVGLEMLSKFIVGTETELRLKELKKLKNLREELCIFDLHKVQDVGDAKDVDLLAKEGICRLTLQWSKDFENSRNEELEAKVLDFLRPHQNVKNLMISYYGGIEFTSWLGNPSHVHIVHLHLHECRRAKALPSLGRLSFLKELHIEGLDAIHRIGFEFYGAESPFPSLTTLEFRNMPLWEDWSHCFGSKEGVVFPSLEHLVLMNCPMLIKRLPSELSSLIRLEINSCPRMDASHSDIISLPSLNELEFKGCNEGVLKSLVDLTSLTTLVIKNAAKLTCLNREFTNFLIKLEKLHMGGCNELMFLWQDRDVVEKLGCLKNLCVWECPKFMSFVAGEEDIKLPNNLEIIRLLECVNLEKLPSKMHTLSSLRRLIIRDCPKLMSFLETGILTSVRSSNINRYDMSQSLPTGLSIYSEGPSSSINHVDMTSCLQELAIYGCKSLPASPFSEGRFLPATLKKLIINRCSGVKSLAEIILDGRQSLQVIEIESCINLRSLPQGLHTLSQLTSLKLRSCPALELECFPPLPPSISTFFLWDCPNIKGLPNQLNQLTCLHDFSCAVMRFPDGGLPPQLRALYVGIRGNMKQPVEEWLTPLTSLQVLWINSNAGGVGKEEDLALPPLPSLHRLWIYNMENVERLSSNLPSSLRSLTIRRCPKLRELPQDGLPPSLERLVIYECGILEERCKKGTGCYWHLIREIPEIRLNSRLIS</sequence>
<dbReference type="PRINTS" id="PR00364">
    <property type="entry name" value="DISEASERSIST"/>
</dbReference>
<evidence type="ECO:0000313" key="12">
    <source>
        <dbReference type="Proteomes" id="UP001634007"/>
    </source>
</evidence>
<dbReference type="InterPro" id="IPR032675">
    <property type="entry name" value="LRR_dom_sf"/>
</dbReference>
<dbReference type="SUPFAM" id="SSF52058">
    <property type="entry name" value="L domain-like"/>
    <property type="match status" value="2"/>
</dbReference>
<evidence type="ECO:0000259" key="9">
    <source>
        <dbReference type="Pfam" id="PF23559"/>
    </source>
</evidence>
<organism evidence="11 12">
    <name type="scientific">Eucalyptus globulus</name>
    <name type="common">Tasmanian blue gum</name>
    <dbReference type="NCBI Taxonomy" id="34317"/>
    <lineage>
        <taxon>Eukaryota</taxon>
        <taxon>Viridiplantae</taxon>
        <taxon>Streptophyta</taxon>
        <taxon>Embryophyta</taxon>
        <taxon>Tracheophyta</taxon>
        <taxon>Spermatophyta</taxon>
        <taxon>Magnoliopsida</taxon>
        <taxon>eudicotyledons</taxon>
        <taxon>Gunneridae</taxon>
        <taxon>Pentapetalae</taxon>
        <taxon>rosids</taxon>
        <taxon>malvids</taxon>
        <taxon>Myrtales</taxon>
        <taxon>Myrtaceae</taxon>
        <taxon>Myrtoideae</taxon>
        <taxon>Eucalypteae</taxon>
        <taxon>Eucalyptus</taxon>
    </lineage>
</organism>
<dbReference type="Pfam" id="PF23559">
    <property type="entry name" value="WHD_DRP"/>
    <property type="match status" value="1"/>
</dbReference>
<evidence type="ECO:0000256" key="1">
    <source>
        <dbReference type="ARBA" id="ARBA00022614"/>
    </source>
</evidence>
<dbReference type="SUPFAM" id="SSF52047">
    <property type="entry name" value="RNI-like"/>
    <property type="match status" value="1"/>
</dbReference>
<dbReference type="EMBL" id="JBJKBG010000002">
    <property type="protein sequence ID" value="KAL3750357.1"/>
    <property type="molecule type" value="Genomic_DNA"/>
</dbReference>
<evidence type="ECO:0000256" key="2">
    <source>
        <dbReference type="ARBA" id="ARBA00022737"/>
    </source>
</evidence>
<dbReference type="GO" id="GO:0006952">
    <property type="term" value="P:defense response"/>
    <property type="evidence" value="ECO:0007669"/>
    <property type="project" value="UniProtKB-KW"/>
</dbReference>
<dbReference type="PANTHER" id="PTHR36766">
    <property type="entry name" value="PLANT BROAD-SPECTRUM MILDEW RESISTANCE PROTEIN RPW8"/>
    <property type="match status" value="1"/>
</dbReference>
<dbReference type="InterPro" id="IPR027417">
    <property type="entry name" value="P-loop_NTPase"/>
</dbReference>
<dbReference type="InterPro" id="IPR041118">
    <property type="entry name" value="Rx_N"/>
</dbReference>
<evidence type="ECO:0000256" key="4">
    <source>
        <dbReference type="ARBA" id="ARBA00022821"/>
    </source>
</evidence>
<keyword evidence="5" id="KW-0067">ATP-binding</keyword>
<evidence type="ECO:0000259" key="7">
    <source>
        <dbReference type="Pfam" id="PF00931"/>
    </source>
</evidence>
<keyword evidence="12" id="KW-1185">Reference proteome</keyword>
<dbReference type="Gene3D" id="3.40.50.300">
    <property type="entry name" value="P-loop containing nucleotide triphosphate hydrolases"/>
    <property type="match status" value="1"/>
</dbReference>
<feature type="coiled-coil region" evidence="6">
    <location>
        <begin position="37"/>
        <end position="89"/>
    </location>
</feature>
<name>A0ABD3LFZ1_EUCGL</name>
<dbReference type="GO" id="GO:0051707">
    <property type="term" value="P:response to other organism"/>
    <property type="evidence" value="ECO:0007669"/>
    <property type="project" value="UniProtKB-ARBA"/>
</dbReference>
<dbReference type="InterPro" id="IPR002182">
    <property type="entry name" value="NB-ARC"/>
</dbReference>
<evidence type="ECO:0000259" key="10">
    <source>
        <dbReference type="Pfam" id="PF25019"/>
    </source>
</evidence>
<dbReference type="InterPro" id="IPR058922">
    <property type="entry name" value="WHD_DRP"/>
</dbReference>
<comment type="caution">
    <text evidence="11">The sequence shown here is derived from an EMBL/GenBank/DDBJ whole genome shotgun (WGS) entry which is preliminary data.</text>
</comment>
<feature type="domain" description="Disease resistance N-terminal" evidence="8">
    <location>
        <begin position="7"/>
        <end position="97"/>
    </location>
</feature>
<dbReference type="PANTHER" id="PTHR36766:SF51">
    <property type="entry name" value="DISEASE RESISTANCE RPP13-LIKE PROTEIN 1"/>
    <property type="match status" value="1"/>
</dbReference>
<dbReference type="FunFam" id="3.40.50.300:FF:001091">
    <property type="entry name" value="Probable disease resistance protein At1g61300"/>
    <property type="match status" value="1"/>
</dbReference>
<protein>
    <recommendedName>
        <fullName evidence="13">Disease resistance RPP13-like protein 1</fullName>
    </recommendedName>
</protein>
<dbReference type="InterPro" id="IPR036388">
    <property type="entry name" value="WH-like_DNA-bd_sf"/>
</dbReference>
<feature type="domain" description="R13L1/DRL21-like LRR repeat region" evidence="10">
    <location>
        <begin position="698"/>
        <end position="824"/>
    </location>
</feature>
<dbReference type="InterPro" id="IPR056789">
    <property type="entry name" value="LRR_R13L1-DRL21"/>
</dbReference>
<dbReference type="GO" id="GO:0005524">
    <property type="term" value="F:ATP binding"/>
    <property type="evidence" value="ECO:0007669"/>
    <property type="project" value="UniProtKB-KW"/>
</dbReference>
<keyword evidence="1" id="KW-0433">Leucine-rich repeat</keyword>
<keyword evidence="3" id="KW-0547">Nucleotide-binding</keyword>
<accession>A0ABD3LFZ1</accession>
<dbReference type="Gene3D" id="3.80.10.10">
    <property type="entry name" value="Ribonuclease Inhibitor"/>
    <property type="match status" value="3"/>
</dbReference>
<dbReference type="FunFam" id="1.10.10.10:FF:000322">
    <property type="entry name" value="Probable disease resistance protein At1g63360"/>
    <property type="match status" value="1"/>
</dbReference>
<dbReference type="Pfam" id="PF18052">
    <property type="entry name" value="Rx_N"/>
    <property type="match status" value="1"/>
</dbReference>
<dbReference type="Pfam" id="PF00931">
    <property type="entry name" value="NB-ARC"/>
    <property type="match status" value="1"/>
</dbReference>
<evidence type="ECO:0000313" key="11">
    <source>
        <dbReference type="EMBL" id="KAL3750357.1"/>
    </source>
</evidence>
<feature type="domain" description="NB-ARC" evidence="7">
    <location>
        <begin position="180"/>
        <end position="352"/>
    </location>
</feature>
<evidence type="ECO:0000256" key="3">
    <source>
        <dbReference type="ARBA" id="ARBA00022741"/>
    </source>
</evidence>
<keyword evidence="6" id="KW-0175">Coiled coil</keyword>
<proteinExistence type="predicted"/>
<dbReference type="Gene3D" id="1.10.10.10">
    <property type="entry name" value="Winged helix-like DNA-binding domain superfamily/Winged helix DNA-binding domain"/>
    <property type="match status" value="1"/>
</dbReference>
<feature type="domain" description="Disease resistance protein winged helix" evidence="9">
    <location>
        <begin position="439"/>
        <end position="506"/>
    </location>
</feature>
<dbReference type="Pfam" id="PF25019">
    <property type="entry name" value="LRR_R13L1-DRL21"/>
    <property type="match status" value="1"/>
</dbReference>
<reference evidence="11 12" key="1">
    <citation type="submission" date="2024-11" db="EMBL/GenBank/DDBJ databases">
        <title>Chromosome-level genome assembly of Eucalyptus globulus Labill. provides insights into its genome evolution.</title>
        <authorList>
            <person name="Li X."/>
        </authorList>
    </citation>
    <scope>NUCLEOTIDE SEQUENCE [LARGE SCALE GENOMIC DNA]</scope>
    <source>
        <strain evidence="11">CL2024</strain>
        <tissue evidence="11">Fresh tender leaves</tissue>
    </source>
</reference>
<dbReference type="Proteomes" id="UP001634007">
    <property type="component" value="Unassembled WGS sequence"/>
</dbReference>
<dbReference type="Gene3D" id="1.20.5.4130">
    <property type="match status" value="1"/>
</dbReference>
<evidence type="ECO:0000256" key="6">
    <source>
        <dbReference type="SAM" id="Coils"/>
    </source>
</evidence>
<dbReference type="InterPro" id="IPR042197">
    <property type="entry name" value="Apaf_helical"/>
</dbReference>
<evidence type="ECO:0000256" key="5">
    <source>
        <dbReference type="ARBA" id="ARBA00022840"/>
    </source>
</evidence>
<keyword evidence="4" id="KW-0611">Plant defense</keyword>
<evidence type="ECO:0008006" key="13">
    <source>
        <dbReference type="Google" id="ProtNLM"/>
    </source>
</evidence>
<keyword evidence="2" id="KW-0677">Repeat</keyword>